<reference evidence="2 3" key="1">
    <citation type="journal article" date="2004" name="Nucleic Acids Res.">
        <title>Genome sequence of Symbiobacterium thermophilum, an uncultivable bacterium that depends on microbial commensalism.</title>
        <authorList>
            <person name="Ueda K."/>
            <person name="Yamashita A."/>
            <person name="Ishikawa J."/>
            <person name="Shimada M."/>
            <person name="Watsuji T."/>
            <person name="Morimura K."/>
            <person name="Ikeda H."/>
            <person name="Hattori M."/>
            <person name="Beppu T."/>
        </authorList>
    </citation>
    <scope>NUCLEOTIDE SEQUENCE [LARGE SCALE GENOMIC DNA]</scope>
    <source>
        <strain evidence="3">T / IAM 14863</strain>
    </source>
</reference>
<dbReference type="STRING" id="292459.STH2243"/>
<dbReference type="EMBL" id="AP006840">
    <property type="protein sequence ID" value="BAD41228.1"/>
    <property type="molecule type" value="Genomic_DNA"/>
</dbReference>
<dbReference type="InterPro" id="IPR012854">
    <property type="entry name" value="Cu_amine_oxidase-like_N"/>
</dbReference>
<sequence length="394" mass="46358">MWGEQTRRVGWLTLLVLTVLLFQPVVGVAATDEPKPVVVDYPPENYEPGPGWPEGWSPPPPPEGMSEQMRLRVEQALRERPDLYERYTWWVWEPLPEWTKEYPWFWREDWMGCGTTLHVYAYPVPDTQLITRVFGRSYGWTRLYLEPCRYEPVQFIVEALEMSEEEKLAEGRRAEYLYWVDKSHPGLGRDDGRDRNGSPDHIYVYLNQGDASKRFDTPAYLDTTVNRVRVPIRFVSEMMGAEVTWDETGRRVTIHFPATTREVMKVVPAEGYDYPDLFDAEEYLPNGYRFYFEQRVVRIPERTITLTIDHPVAIVDGREVRLDAPPVIRNDRTMVPVRFVAEQMGAKVYWVGKEPIFRLDDGTMSGTYQVHIFTPTFPLYEYPSWYLENRAVRY</sequence>
<feature type="domain" description="Copper amine oxidase-like N-terminal" evidence="1">
    <location>
        <begin position="213"/>
        <end position="254"/>
    </location>
</feature>
<evidence type="ECO:0000313" key="3">
    <source>
        <dbReference type="Proteomes" id="UP000000417"/>
    </source>
</evidence>
<dbReference type="InterPro" id="IPR036582">
    <property type="entry name" value="Mao_N_sf"/>
</dbReference>
<feature type="domain" description="Copper amine oxidase-like N-terminal" evidence="1">
    <location>
        <begin position="300"/>
        <end position="354"/>
    </location>
</feature>
<dbReference type="SUPFAM" id="SSF55383">
    <property type="entry name" value="Copper amine oxidase, domain N"/>
    <property type="match status" value="2"/>
</dbReference>
<dbReference type="OrthoDB" id="2379109at2"/>
<dbReference type="HOGENOM" id="CLU_688726_0_0_9"/>
<name>Q67M67_SYMTH</name>
<keyword evidence="3" id="KW-1185">Reference proteome</keyword>
<organism evidence="2 3">
    <name type="scientific">Symbiobacterium thermophilum (strain DSM 24528 / JCM 14929 / IAM 14863 / T)</name>
    <dbReference type="NCBI Taxonomy" id="292459"/>
    <lineage>
        <taxon>Bacteria</taxon>
        <taxon>Bacillati</taxon>
        <taxon>Bacillota</taxon>
        <taxon>Clostridia</taxon>
        <taxon>Eubacteriales</taxon>
        <taxon>Symbiobacteriaceae</taxon>
        <taxon>Symbiobacterium</taxon>
    </lineage>
</organism>
<dbReference type="Pfam" id="PF07833">
    <property type="entry name" value="Cu_amine_oxidN1"/>
    <property type="match status" value="2"/>
</dbReference>
<dbReference type="eggNOG" id="COG2433">
    <property type="taxonomic scope" value="Bacteria"/>
</dbReference>
<evidence type="ECO:0000313" key="2">
    <source>
        <dbReference type="EMBL" id="BAD41228.1"/>
    </source>
</evidence>
<dbReference type="AlphaFoldDB" id="Q67M67"/>
<dbReference type="RefSeq" id="WP_011196367.1">
    <property type="nucleotide sequence ID" value="NC_006177.1"/>
</dbReference>
<dbReference type="Gene3D" id="3.30.457.10">
    <property type="entry name" value="Copper amine oxidase-like, N-terminal domain"/>
    <property type="match status" value="1"/>
</dbReference>
<accession>Q67M67</accession>
<protein>
    <submittedName>
        <fullName evidence="2">Conserved domain protein</fullName>
    </submittedName>
</protein>
<proteinExistence type="predicted"/>
<dbReference type="KEGG" id="sth:STH2243"/>
<evidence type="ECO:0000259" key="1">
    <source>
        <dbReference type="Pfam" id="PF07833"/>
    </source>
</evidence>
<dbReference type="Proteomes" id="UP000000417">
    <property type="component" value="Chromosome"/>
</dbReference>
<gene>
    <name evidence="2" type="ordered locus">STH2243</name>
</gene>